<dbReference type="InterPro" id="IPR036378">
    <property type="entry name" value="FAS1_dom_sf"/>
</dbReference>
<feature type="region of interest" description="Disordered" evidence="1">
    <location>
        <begin position="166"/>
        <end position="191"/>
    </location>
</feature>
<keyword evidence="2" id="KW-0732">Signal</keyword>
<feature type="compositionally biased region" description="Basic residues" evidence="1">
    <location>
        <begin position="166"/>
        <end position="176"/>
    </location>
</feature>
<dbReference type="PROSITE" id="PS50213">
    <property type="entry name" value="FAS1"/>
    <property type="match status" value="2"/>
</dbReference>
<feature type="region of interest" description="Disordered" evidence="1">
    <location>
        <begin position="379"/>
        <end position="412"/>
    </location>
</feature>
<organism evidence="4 5">
    <name type="scientific">Dichotomopilus funicola</name>
    <dbReference type="NCBI Taxonomy" id="1934379"/>
    <lineage>
        <taxon>Eukaryota</taxon>
        <taxon>Fungi</taxon>
        <taxon>Dikarya</taxon>
        <taxon>Ascomycota</taxon>
        <taxon>Pezizomycotina</taxon>
        <taxon>Sordariomycetes</taxon>
        <taxon>Sordariomycetidae</taxon>
        <taxon>Sordariales</taxon>
        <taxon>Chaetomiaceae</taxon>
        <taxon>Dichotomopilus</taxon>
    </lineage>
</organism>
<feature type="chain" id="PRO_5042894718" evidence="2">
    <location>
        <begin position="19"/>
        <end position="517"/>
    </location>
</feature>
<feature type="compositionally biased region" description="Basic and acidic residues" evidence="1">
    <location>
        <begin position="471"/>
        <end position="481"/>
    </location>
</feature>
<accession>A0AAN6ZPR7</accession>
<dbReference type="SUPFAM" id="SSF82153">
    <property type="entry name" value="FAS1 domain"/>
    <property type="match status" value="2"/>
</dbReference>
<reference evidence="4" key="1">
    <citation type="journal article" date="2023" name="Mol. Phylogenet. Evol.">
        <title>Genome-scale phylogeny and comparative genomics of the fungal order Sordariales.</title>
        <authorList>
            <person name="Hensen N."/>
            <person name="Bonometti L."/>
            <person name="Westerberg I."/>
            <person name="Brannstrom I.O."/>
            <person name="Guillou S."/>
            <person name="Cros-Aarteil S."/>
            <person name="Calhoun S."/>
            <person name="Haridas S."/>
            <person name="Kuo A."/>
            <person name="Mondo S."/>
            <person name="Pangilinan J."/>
            <person name="Riley R."/>
            <person name="LaButti K."/>
            <person name="Andreopoulos B."/>
            <person name="Lipzen A."/>
            <person name="Chen C."/>
            <person name="Yan M."/>
            <person name="Daum C."/>
            <person name="Ng V."/>
            <person name="Clum A."/>
            <person name="Steindorff A."/>
            <person name="Ohm R.A."/>
            <person name="Martin F."/>
            <person name="Silar P."/>
            <person name="Natvig D.O."/>
            <person name="Lalanne C."/>
            <person name="Gautier V."/>
            <person name="Ament-Velasquez S.L."/>
            <person name="Kruys A."/>
            <person name="Hutchinson M.I."/>
            <person name="Powell A.J."/>
            <person name="Barry K."/>
            <person name="Miller A.N."/>
            <person name="Grigoriev I.V."/>
            <person name="Debuchy R."/>
            <person name="Gladieux P."/>
            <person name="Hiltunen Thoren M."/>
            <person name="Johannesson H."/>
        </authorList>
    </citation>
    <scope>NUCLEOTIDE SEQUENCE</scope>
    <source>
        <strain evidence="4">CBS 141.50</strain>
    </source>
</reference>
<evidence type="ECO:0000259" key="3">
    <source>
        <dbReference type="PROSITE" id="PS50213"/>
    </source>
</evidence>
<dbReference type="AlphaFoldDB" id="A0AAN6ZPR7"/>
<dbReference type="Proteomes" id="UP001302676">
    <property type="component" value="Unassembled WGS sequence"/>
</dbReference>
<dbReference type="SMART" id="SM00554">
    <property type="entry name" value="FAS1"/>
    <property type="match status" value="2"/>
</dbReference>
<dbReference type="InterPro" id="IPR000782">
    <property type="entry name" value="FAS1_domain"/>
</dbReference>
<dbReference type="PANTHER" id="PTHR10900:SF125">
    <property type="entry name" value="FAS1 DOMAIN-CONTAINING PROTEIN YLR001C"/>
    <property type="match status" value="1"/>
</dbReference>
<evidence type="ECO:0000313" key="4">
    <source>
        <dbReference type="EMBL" id="KAK4145748.1"/>
    </source>
</evidence>
<dbReference type="GeneID" id="87813188"/>
<feature type="domain" description="FAS1" evidence="3">
    <location>
        <begin position="118"/>
        <end position="281"/>
    </location>
</feature>
<dbReference type="Gene3D" id="2.30.180.10">
    <property type="entry name" value="FAS1 domain"/>
    <property type="match status" value="2"/>
</dbReference>
<name>A0AAN6ZPR7_9PEZI</name>
<dbReference type="RefSeq" id="XP_062639119.1">
    <property type="nucleotide sequence ID" value="XM_062776575.1"/>
</dbReference>
<evidence type="ECO:0000256" key="1">
    <source>
        <dbReference type="SAM" id="MobiDB-lite"/>
    </source>
</evidence>
<feature type="signal peptide" evidence="2">
    <location>
        <begin position="1"/>
        <end position="18"/>
    </location>
</feature>
<feature type="region of interest" description="Disordered" evidence="1">
    <location>
        <begin position="93"/>
        <end position="117"/>
    </location>
</feature>
<feature type="domain" description="FAS1" evidence="3">
    <location>
        <begin position="285"/>
        <end position="467"/>
    </location>
</feature>
<dbReference type="Pfam" id="PF02469">
    <property type="entry name" value="Fasciclin"/>
    <property type="match status" value="2"/>
</dbReference>
<comment type="caution">
    <text evidence="4">The sequence shown here is derived from an EMBL/GenBank/DDBJ whole genome shotgun (WGS) entry which is preliminary data.</text>
</comment>
<dbReference type="InterPro" id="IPR050904">
    <property type="entry name" value="Adhesion/Biosynth-related"/>
</dbReference>
<protein>
    <submittedName>
        <fullName evidence="4">Fasciclin domain protein</fullName>
    </submittedName>
</protein>
<reference evidence="4" key="2">
    <citation type="submission" date="2023-05" db="EMBL/GenBank/DDBJ databases">
        <authorList>
            <consortium name="Lawrence Berkeley National Laboratory"/>
            <person name="Steindorff A."/>
            <person name="Hensen N."/>
            <person name="Bonometti L."/>
            <person name="Westerberg I."/>
            <person name="Brannstrom I.O."/>
            <person name="Guillou S."/>
            <person name="Cros-Aarteil S."/>
            <person name="Calhoun S."/>
            <person name="Haridas S."/>
            <person name="Kuo A."/>
            <person name="Mondo S."/>
            <person name="Pangilinan J."/>
            <person name="Riley R."/>
            <person name="Labutti K."/>
            <person name="Andreopoulos B."/>
            <person name="Lipzen A."/>
            <person name="Chen C."/>
            <person name="Yanf M."/>
            <person name="Daum C."/>
            <person name="Ng V."/>
            <person name="Clum A."/>
            <person name="Ohm R."/>
            <person name="Martin F."/>
            <person name="Silar P."/>
            <person name="Natvig D."/>
            <person name="Lalanne C."/>
            <person name="Gautier V."/>
            <person name="Ament-Velasquez S.L."/>
            <person name="Kruys A."/>
            <person name="Hutchinson M.I."/>
            <person name="Powell A.J."/>
            <person name="Barry K."/>
            <person name="Miller A.N."/>
            <person name="Grigoriev I.V."/>
            <person name="Debuchy R."/>
            <person name="Gladieux P."/>
            <person name="Thoren M.H."/>
            <person name="Johannesson H."/>
        </authorList>
    </citation>
    <scope>NUCLEOTIDE SEQUENCE</scope>
    <source>
        <strain evidence="4">CBS 141.50</strain>
    </source>
</reference>
<dbReference type="EMBL" id="MU853566">
    <property type="protein sequence ID" value="KAK4145748.1"/>
    <property type="molecule type" value="Genomic_DNA"/>
</dbReference>
<feature type="compositionally biased region" description="Basic residues" evidence="1">
    <location>
        <begin position="97"/>
        <end position="113"/>
    </location>
</feature>
<sequence>MRRSILLFAATAAALVTPNEPGKQQVALSENHQHEKATNDHHNVIQAWWDALPDGGKLLSPLEDRISKSEEHGNTFDRFMSRVNSLVDEADFFPPRPPHHPHPPGGGHGHHGHHGDPEKTLYELIKESKHTTKFAKLIEEHDEIKQLLQDTEHNYTVFVPTDRAFKHLPHHGKHGKHGDDGDDDDKHHHHKPSKEFITALLKYHIVPGLFSSHRIHATGTIPTTLHITSLEPSSLSPSSSQRIRAFTTPLIHFTRLNFFTRLGPTDFLASNGLLHAIDTLLIPPPSQTDIIRLLPSQFSTLGLALESTGLGEELASLPRSGGGTFFAPTNAAWNKLGPRANAFLFSERGRGYLKALVKYHVVVNETLYSDAFYRGDGGKHGEGEDENEGGSDKVSLGGGRRGGRHHGGGQDRYRHVDLPSLLDGKPISVDVKRWKGFVSIVANGFSKVQVRDAVADDGVLQVVGNVLIPPHGHDHGGHEGSEDAEVSVEELKSRLGPYLEEEDEEKTDGRQEELGDL</sequence>
<gene>
    <name evidence="4" type="ORF">C8A04DRAFT_10422</name>
</gene>
<proteinExistence type="predicted"/>
<evidence type="ECO:0000256" key="2">
    <source>
        <dbReference type="SAM" id="SignalP"/>
    </source>
</evidence>
<dbReference type="PANTHER" id="PTHR10900">
    <property type="entry name" value="PERIOSTIN-RELATED"/>
    <property type="match status" value="1"/>
</dbReference>
<feature type="region of interest" description="Disordered" evidence="1">
    <location>
        <begin position="470"/>
        <end position="517"/>
    </location>
</feature>
<feature type="compositionally biased region" description="Basic and acidic residues" evidence="1">
    <location>
        <begin position="507"/>
        <end position="517"/>
    </location>
</feature>
<evidence type="ECO:0000313" key="5">
    <source>
        <dbReference type="Proteomes" id="UP001302676"/>
    </source>
</evidence>
<keyword evidence="5" id="KW-1185">Reference proteome</keyword>